<comment type="similarity">
    <text evidence="1 4">Belongs to the glycosyl hydrolase 43 family.</text>
</comment>
<evidence type="ECO:0000313" key="7">
    <source>
        <dbReference type="Proteomes" id="UP001172673"/>
    </source>
</evidence>
<name>A0AA38XLD9_9EURO</name>
<evidence type="ECO:0000256" key="3">
    <source>
        <dbReference type="ARBA" id="ARBA00023295"/>
    </source>
</evidence>
<evidence type="ECO:0000313" key="6">
    <source>
        <dbReference type="EMBL" id="KAJ9615591.1"/>
    </source>
</evidence>
<accession>A0AA38XLD9</accession>
<dbReference type="AlphaFoldDB" id="A0AA38XLD9"/>
<dbReference type="GO" id="GO:0004553">
    <property type="term" value="F:hydrolase activity, hydrolyzing O-glycosyl compounds"/>
    <property type="evidence" value="ECO:0007669"/>
    <property type="project" value="InterPro"/>
</dbReference>
<evidence type="ECO:0000256" key="2">
    <source>
        <dbReference type="ARBA" id="ARBA00022801"/>
    </source>
</evidence>
<evidence type="ECO:0000256" key="4">
    <source>
        <dbReference type="RuleBase" id="RU361187"/>
    </source>
</evidence>
<dbReference type="SUPFAM" id="SSF75005">
    <property type="entry name" value="Arabinanase/levansucrase/invertase"/>
    <property type="match status" value="1"/>
</dbReference>
<sequence>MRSFITWFLAFCALVASVVTAADSSKQSTVVFTNTRRLLFDVDGNQIDAYGSKINYFNGTYYLYGNSFSVTGTAFGIKSYSSIDLVNWKYQGYLYNPFVPNPCDDLGGCGRPHIVFNDQTGTYVLWMNAGNPGYVVATSSSPAGPFTFAGRAAIDPAFTALQPADFTVESLGGQGYLVFSVLNFRYPQAGSLWPPIQQTLHISQLTPDFLNTTQTSYNVTSAAVDLIDQEAESPDLFMRNGIFYVSASNTCGYCNGSTALIYRSKTIQGPWTRQIIAGDGCASQAEGVLPLSTGDNKTTYVWHGTSVPGGPRTGFSGHIFQPLQFNADGSIQDLICGADAQFSVAFTPGTGASVMGSATTSTDASPANATYSPVCDSDQWTLYQTWTASKTGTLQQVSVNIAASYQKAPLTLNVFKFSNLSALESPQYRWTELGNATYNATSLSYVFNTTSVFLNASVTKGDKLGVQISGSDFAPYCHLEYDVPVGSDQVLLQQGAGQNSWRGLNGKKSVIYQRVGKAVKTFTVVT</sequence>
<dbReference type="Proteomes" id="UP001172673">
    <property type="component" value="Unassembled WGS sequence"/>
</dbReference>
<protein>
    <recommendedName>
        <fullName evidence="8">Arabinanase/levansucrase/invertase</fullName>
    </recommendedName>
</protein>
<feature type="signal peptide" evidence="5">
    <location>
        <begin position="1"/>
        <end position="21"/>
    </location>
</feature>
<dbReference type="Gene3D" id="2.115.10.20">
    <property type="entry name" value="Glycosyl hydrolase domain, family 43"/>
    <property type="match status" value="1"/>
</dbReference>
<keyword evidence="3 4" id="KW-0326">Glycosidase</keyword>
<dbReference type="InterPro" id="IPR006710">
    <property type="entry name" value="Glyco_hydro_43"/>
</dbReference>
<dbReference type="PANTHER" id="PTHR22925">
    <property type="entry name" value="GLYCOSYL HYDROLASE 43 FAMILY MEMBER"/>
    <property type="match status" value="1"/>
</dbReference>
<dbReference type="Pfam" id="PF04616">
    <property type="entry name" value="Glyco_hydro_43"/>
    <property type="match status" value="1"/>
</dbReference>
<dbReference type="GO" id="GO:0005975">
    <property type="term" value="P:carbohydrate metabolic process"/>
    <property type="evidence" value="ECO:0007669"/>
    <property type="project" value="InterPro"/>
</dbReference>
<keyword evidence="5" id="KW-0732">Signal</keyword>
<evidence type="ECO:0008006" key="8">
    <source>
        <dbReference type="Google" id="ProtNLM"/>
    </source>
</evidence>
<dbReference type="EMBL" id="JAPDRK010000002">
    <property type="protein sequence ID" value="KAJ9615591.1"/>
    <property type="molecule type" value="Genomic_DNA"/>
</dbReference>
<evidence type="ECO:0000256" key="1">
    <source>
        <dbReference type="ARBA" id="ARBA00009865"/>
    </source>
</evidence>
<reference evidence="6" key="1">
    <citation type="submission" date="2022-10" db="EMBL/GenBank/DDBJ databases">
        <title>Culturing micro-colonial fungi from biological soil crusts in the Mojave desert and describing Neophaeococcomyces mojavensis, and introducing the new genera and species Taxawa tesnikishii.</title>
        <authorList>
            <person name="Kurbessoian T."/>
            <person name="Stajich J.E."/>
        </authorList>
    </citation>
    <scope>NUCLEOTIDE SEQUENCE</scope>
    <source>
        <strain evidence="6">TK_41</strain>
    </source>
</reference>
<dbReference type="PANTHER" id="PTHR22925:SF3">
    <property type="entry name" value="GLYCOSYL HYDROLASE FAMILY PROTEIN 43"/>
    <property type="match status" value="1"/>
</dbReference>
<proteinExistence type="inferred from homology"/>
<keyword evidence="2 4" id="KW-0378">Hydrolase</keyword>
<keyword evidence="7" id="KW-1185">Reference proteome</keyword>
<comment type="caution">
    <text evidence="6">The sequence shown here is derived from an EMBL/GenBank/DDBJ whole genome shotgun (WGS) entry which is preliminary data.</text>
</comment>
<evidence type="ECO:0000256" key="5">
    <source>
        <dbReference type="SAM" id="SignalP"/>
    </source>
</evidence>
<gene>
    <name evidence="6" type="ORF">H2200_001666</name>
</gene>
<dbReference type="InterPro" id="IPR023296">
    <property type="entry name" value="Glyco_hydro_beta-prop_sf"/>
</dbReference>
<organism evidence="6 7">
    <name type="scientific">Cladophialophora chaetospira</name>
    <dbReference type="NCBI Taxonomy" id="386627"/>
    <lineage>
        <taxon>Eukaryota</taxon>
        <taxon>Fungi</taxon>
        <taxon>Dikarya</taxon>
        <taxon>Ascomycota</taxon>
        <taxon>Pezizomycotina</taxon>
        <taxon>Eurotiomycetes</taxon>
        <taxon>Chaetothyriomycetidae</taxon>
        <taxon>Chaetothyriales</taxon>
        <taxon>Herpotrichiellaceae</taxon>
        <taxon>Cladophialophora</taxon>
    </lineage>
</organism>
<feature type="chain" id="PRO_5041287322" description="Arabinanase/levansucrase/invertase" evidence="5">
    <location>
        <begin position="22"/>
        <end position="526"/>
    </location>
</feature>